<dbReference type="EMBL" id="JACQCQ010000009">
    <property type="protein sequence ID" value="MBI3627558.1"/>
    <property type="molecule type" value="Genomic_DNA"/>
</dbReference>
<evidence type="ECO:0000313" key="4">
    <source>
        <dbReference type="Proteomes" id="UP000808388"/>
    </source>
</evidence>
<dbReference type="InterPro" id="IPR010406">
    <property type="entry name" value="DUF1003"/>
</dbReference>
<organism evidence="3 4">
    <name type="scientific">Candidatus Sungiibacteriota bacterium</name>
    <dbReference type="NCBI Taxonomy" id="2750080"/>
    <lineage>
        <taxon>Bacteria</taxon>
        <taxon>Candidatus Sungiibacteriota</taxon>
    </lineage>
</organism>
<keyword evidence="2" id="KW-1133">Transmembrane helix</keyword>
<sequence length="153" mass="18237">MADEKIFPKSENEVFSRHEARNRAIAKKIADLKSEKFTRLDRVALWVNRAIGSFRFFILLALWTGGWLLWNAFAPPEFRFDPYPAFVLWLFISNMIQLLFLPLLMVGQDLQGRHAELRAEIDFEINRRAEEELHEVLRRLELQQREIKQILKQ</sequence>
<name>A0A9D6LQ25_9BACT</name>
<feature type="coiled-coil region" evidence="1">
    <location>
        <begin position="126"/>
        <end position="153"/>
    </location>
</feature>
<dbReference type="Proteomes" id="UP000808388">
    <property type="component" value="Unassembled WGS sequence"/>
</dbReference>
<accession>A0A9D6LQ25</accession>
<proteinExistence type="predicted"/>
<evidence type="ECO:0000256" key="2">
    <source>
        <dbReference type="SAM" id="Phobius"/>
    </source>
</evidence>
<protein>
    <submittedName>
        <fullName evidence="3">DUF1003 domain-containing protein</fullName>
    </submittedName>
</protein>
<keyword evidence="2" id="KW-0472">Membrane</keyword>
<dbReference type="PANTHER" id="PTHR41386:SF1">
    <property type="entry name" value="MEMBRANE PROTEIN"/>
    <property type="match status" value="1"/>
</dbReference>
<evidence type="ECO:0000313" key="3">
    <source>
        <dbReference type="EMBL" id="MBI3627558.1"/>
    </source>
</evidence>
<keyword evidence="1" id="KW-0175">Coiled coil</keyword>
<gene>
    <name evidence="3" type="ORF">HY220_02305</name>
</gene>
<feature type="transmembrane region" description="Helical" evidence="2">
    <location>
        <begin position="86"/>
        <end position="106"/>
    </location>
</feature>
<keyword evidence="2" id="KW-0812">Transmembrane</keyword>
<dbReference type="Pfam" id="PF06210">
    <property type="entry name" value="DUF1003"/>
    <property type="match status" value="1"/>
</dbReference>
<dbReference type="AlphaFoldDB" id="A0A9D6LQ25"/>
<reference evidence="3" key="1">
    <citation type="submission" date="2020-07" db="EMBL/GenBank/DDBJ databases">
        <title>Huge and variable diversity of episymbiotic CPR bacteria and DPANN archaea in groundwater ecosystems.</title>
        <authorList>
            <person name="He C.Y."/>
            <person name="Keren R."/>
            <person name="Whittaker M."/>
            <person name="Farag I.F."/>
            <person name="Doudna J."/>
            <person name="Cate J.H.D."/>
            <person name="Banfield J.F."/>
        </authorList>
    </citation>
    <scope>NUCLEOTIDE SEQUENCE</scope>
    <source>
        <strain evidence="3">NC_groundwater_972_Pr1_S-0.2um_49_27</strain>
    </source>
</reference>
<evidence type="ECO:0000256" key="1">
    <source>
        <dbReference type="SAM" id="Coils"/>
    </source>
</evidence>
<dbReference type="PANTHER" id="PTHR41386">
    <property type="entry name" value="INTEGRAL MEMBRANE PROTEIN-RELATED"/>
    <property type="match status" value="1"/>
</dbReference>
<feature type="transmembrane region" description="Helical" evidence="2">
    <location>
        <begin position="56"/>
        <end position="74"/>
    </location>
</feature>
<comment type="caution">
    <text evidence="3">The sequence shown here is derived from an EMBL/GenBank/DDBJ whole genome shotgun (WGS) entry which is preliminary data.</text>
</comment>